<dbReference type="SUPFAM" id="SSF74853">
    <property type="entry name" value="Lamin A/C globular tail domain"/>
    <property type="match status" value="1"/>
</dbReference>
<dbReference type="InterPro" id="IPR025965">
    <property type="entry name" value="FlgD/Vpr_Ig-like"/>
</dbReference>
<dbReference type="PROSITE" id="PS51841">
    <property type="entry name" value="LTD"/>
    <property type="match status" value="1"/>
</dbReference>
<dbReference type="AlphaFoldDB" id="A0A381R3S0"/>
<dbReference type="InterPro" id="IPR026444">
    <property type="entry name" value="Secre_tail"/>
</dbReference>
<dbReference type="InterPro" id="IPR001322">
    <property type="entry name" value="Lamin_tail_dom"/>
</dbReference>
<dbReference type="Gene3D" id="2.60.40.4070">
    <property type="match status" value="1"/>
</dbReference>
<evidence type="ECO:0000259" key="1">
    <source>
        <dbReference type="PROSITE" id="PS51841"/>
    </source>
</evidence>
<dbReference type="Pfam" id="PF00932">
    <property type="entry name" value="LTD"/>
    <property type="match status" value="1"/>
</dbReference>
<protein>
    <recommendedName>
        <fullName evidence="1">LTD domain-containing protein</fullName>
    </recommendedName>
</protein>
<accession>A0A381R3S0</accession>
<dbReference type="PANTHER" id="PTHR40050:SF1">
    <property type="entry name" value="INNER SPORE COAT PROTEIN H"/>
    <property type="match status" value="1"/>
</dbReference>
<sequence length="776" mass="90056">MWFLGLIIFSSLINADDSWMVYDDSSVARVEIYVDSLALDWMYEYDNVESDSMHEAYIHFQNENINDTITQVGFRLRGNTSRTSQKKSFKLDFNHFVPGRDFYGVEKINLNGEHNDVSIIRSKFSWDIFASIGMVAPRANHIEVYINDDYYGLYISVEHIDDTFLSKNFSDDSGNLWRCLWPANLEYRGPYASNYHPWVDDDRPYDLKTNENEYNFSQLVRLINIISNDPDSLEHILDISVFVKYLAINILTGSWDDYRSLQNNYYLYHQPDIDQFQLIPYDYDNTFGIDWFSVDWDMIDPYTYYLIADADRPLADIIFDNAHYRNLFSRHLSFYIDHSFNLELWEDWIDSTKSKIDSSAYDDVYRTLDYGFTFNDFTNSFSATSYTNQHVKTGLKEFINNRVSSLENQITFIDGNPLVYKYWTEPEIPLIGDSITIHAAAYGYPDIQNINLIVHNFTNGTYNSYSMDYEPVSTASSPEELEDHWVVTIPPILNVGNVGIRFLSTNIEGSTGVSPQAGEWMIRIASSLITENVLINEFLAKNSTVNMDEYSEYDDWVELYNNGSDTINLHNHYLSDEPDNLTKWKFSENDIIIAPYDYLLIWCDDDEHQGLLHTNFKISGDGEFIALTNPDGQTIIDTLVFIAQVEDISFGRFPDGSPQWISMSPTPGSSNIQDLSTLNDVTIPIQYFLYPNYPNPFNPNTSFVYDLPRHSQVKVSIYNTLGREIKTLVNRKQNNGSYTVRWDGRDKYGNEVSTGVYLYHLKANSFTQTKRMVYLK</sequence>
<dbReference type="PANTHER" id="PTHR40050">
    <property type="entry name" value="INNER SPORE COAT PROTEIN H"/>
    <property type="match status" value="1"/>
</dbReference>
<gene>
    <name evidence="2" type="ORF">METZ01_LOCUS39255</name>
</gene>
<dbReference type="Pfam" id="PF08757">
    <property type="entry name" value="CotH"/>
    <property type="match status" value="1"/>
</dbReference>
<dbReference type="InterPro" id="IPR036415">
    <property type="entry name" value="Lamin_tail_dom_sf"/>
</dbReference>
<organism evidence="2">
    <name type="scientific">marine metagenome</name>
    <dbReference type="NCBI Taxonomy" id="408172"/>
    <lineage>
        <taxon>unclassified sequences</taxon>
        <taxon>metagenomes</taxon>
        <taxon>ecological metagenomes</taxon>
    </lineage>
</organism>
<proteinExistence type="predicted"/>
<reference evidence="2" key="1">
    <citation type="submission" date="2018-05" db="EMBL/GenBank/DDBJ databases">
        <authorList>
            <person name="Lanie J.A."/>
            <person name="Ng W.-L."/>
            <person name="Kazmierczak K.M."/>
            <person name="Andrzejewski T.M."/>
            <person name="Davidsen T.M."/>
            <person name="Wayne K.J."/>
            <person name="Tettelin H."/>
            <person name="Glass J.I."/>
            <person name="Rusch D."/>
            <person name="Podicherti R."/>
            <person name="Tsui H.-C.T."/>
            <person name="Winkler M.E."/>
        </authorList>
    </citation>
    <scope>NUCLEOTIDE SEQUENCE</scope>
</reference>
<dbReference type="Pfam" id="PF13860">
    <property type="entry name" value="FlgD_ig"/>
    <property type="match status" value="1"/>
</dbReference>
<dbReference type="InterPro" id="IPR014867">
    <property type="entry name" value="Spore_coat_CotH_CotH2/3/7"/>
</dbReference>
<dbReference type="EMBL" id="UINC01001680">
    <property type="protein sequence ID" value="SUZ86401.1"/>
    <property type="molecule type" value="Genomic_DNA"/>
</dbReference>
<dbReference type="NCBIfam" id="TIGR04183">
    <property type="entry name" value="Por_Secre_tail"/>
    <property type="match status" value="1"/>
</dbReference>
<feature type="domain" description="LTD" evidence="1">
    <location>
        <begin position="525"/>
        <end position="643"/>
    </location>
</feature>
<evidence type="ECO:0000313" key="2">
    <source>
        <dbReference type="EMBL" id="SUZ86401.1"/>
    </source>
</evidence>
<dbReference type="Gene3D" id="2.60.40.1260">
    <property type="entry name" value="Lamin Tail domain"/>
    <property type="match status" value="1"/>
</dbReference>
<name>A0A381R3S0_9ZZZZ</name>